<reference evidence="3" key="1">
    <citation type="submission" date="2010-08" db="EMBL/GenBank/DDBJ databases">
        <authorList>
            <consortium name="Caenorhabditis japonica Sequencing Consortium"/>
            <person name="Wilson R.K."/>
        </authorList>
    </citation>
    <scope>NUCLEOTIDE SEQUENCE [LARGE SCALE GENOMIC DNA]</scope>
    <source>
        <strain evidence="3">DF5081</strain>
    </source>
</reference>
<dbReference type="Proteomes" id="UP000005237">
    <property type="component" value="Unassembled WGS sequence"/>
</dbReference>
<sequence length="90" mass="9407">MAEVSTPITADSVQNALQAQRNSNWHHSNSLGAESSLPLNTTATTPQLSTTGSGAGSSLAVSQTAWTPQLRTTERHNNCQGKTVTQMGSP</sequence>
<organism evidence="2 3">
    <name type="scientific">Caenorhabditis japonica</name>
    <dbReference type="NCBI Taxonomy" id="281687"/>
    <lineage>
        <taxon>Eukaryota</taxon>
        <taxon>Metazoa</taxon>
        <taxon>Ecdysozoa</taxon>
        <taxon>Nematoda</taxon>
        <taxon>Chromadorea</taxon>
        <taxon>Rhabditida</taxon>
        <taxon>Rhabditina</taxon>
        <taxon>Rhabditomorpha</taxon>
        <taxon>Rhabditoidea</taxon>
        <taxon>Rhabditidae</taxon>
        <taxon>Peloderinae</taxon>
        <taxon>Caenorhabditis</taxon>
    </lineage>
</organism>
<feature type="compositionally biased region" description="Polar residues" evidence="1">
    <location>
        <begin position="1"/>
        <end position="47"/>
    </location>
</feature>
<protein>
    <submittedName>
        <fullName evidence="2">Uncharacterized protein</fullName>
    </submittedName>
</protein>
<feature type="compositionally biased region" description="Low complexity" evidence="1">
    <location>
        <begin position="48"/>
        <end position="60"/>
    </location>
</feature>
<keyword evidence="3" id="KW-1185">Reference proteome</keyword>
<dbReference type="AlphaFoldDB" id="A0A8R1I391"/>
<feature type="compositionally biased region" description="Polar residues" evidence="1">
    <location>
        <begin position="61"/>
        <end position="71"/>
    </location>
</feature>
<name>A0A8R1I391_CAEJA</name>
<feature type="compositionally biased region" description="Polar residues" evidence="1">
    <location>
        <begin position="78"/>
        <end position="90"/>
    </location>
</feature>
<feature type="region of interest" description="Disordered" evidence="1">
    <location>
        <begin position="1"/>
        <end position="90"/>
    </location>
</feature>
<evidence type="ECO:0000256" key="1">
    <source>
        <dbReference type="SAM" id="MobiDB-lite"/>
    </source>
</evidence>
<evidence type="ECO:0000313" key="3">
    <source>
        <dbReference type="Proteomes" id="UP000005237"/>
    </source>
</evidence>
<dbReference type="EnsemblMetazoa" id="CJA20066.1">
    <property type="protein sequence ID" value="CJA20066.1"/>
    <property type="gene ID" value="WBGene00175637"/>
</dbReference>
<accession>A0A8R1I391</accession>
<proteinExistence type="predicted"/>
<evidence type="ECO:0000313" key="2">
    <source>
        <dbReference type="EnsemblMetazoa" id="CJA20066.1"/>
    </source>
</evidence>
<reference evidence="2" key="2">
    <citation type="submission" date="2022-06" db="UniProtKB">
        <authorList>
            <consortium name="EnsemblMetazoa"/>
        </authorList>
    </citation>
    <scope>IDENTIFICATION</scope>
    <source>
        <strain evidence="2">DF5081</strain>
    </source>
</reference>